<dbReference type="RefSeq" id="WP_008600372.1">
    <property type="nucleotide sequence ID" value="NZ_AMRV01000002.1"/>
</dbReference>
<dbReference type="OrthoDB" id="6057763at2"/>
<feature type="region of interest" description="Disordered" evidence="1">
    <location>
        <begin position="27"/>
        <end position="83"/>
    </location>
</feature>
<dbReference type="EMBL" id="AMRV01000002">
    <property type="protein sequence ID" value="EMD83882.1"/>
    <property type="molecule type" value="Genomic_DNA"/>
</dbReference>
<sequence length="181" mass="19223">MIHAARFLLCGALPAALFALAACGEPAENSEIPPDPELREEQSLPQPPAEDIPAGPAAEDAVNAATPEDLPDVTDGRIPGDFQGEWALAPGDCEPGASDAKGLMTVAGDRITFYESRARVTNLSATAANELTADLAFTGEGQEWTRRTVLRLEDAGKTLMRSDQEMEPLAYKRCADIALSE</sequence>
<protein>
    <recommendedName>
        <fullName evidence="5">Lipoprotein</fullName>
    </recommendedName>
</protein>
<dbReference type="Proteomes" id="UP000011717">
    <property type="component" value="Unassembled WGS sequence"/>
</dbReference>
<evidence type="ECO:0000313" key="3">
    <source>
        <dbReference type="EMBL" id="EMD83882.1"/>
    </source>
</evidence>
<proteinExistence type="predicted"/>
<evidence type="ECO:0000313" key="4">
    <source>
        <dbReference type="Proteomes" id="UP000011717"/>
    </source>
</evidence>
<organism evidence="3 4">
    <name type="scientific">Pacificimonas flava</name>
    <dbReference type="NCBI Taxonomy" id="1234595"/>
    <lineage>
        <taxon>Bacteria</taxon>
        <taxon>Pseudomonadati</taxon>
        <taxon>Pseudomonadota</taxon>
        <taxon>Alphaproteobacteria</taxon>
        <taxon>Sphingomonadales</taxon>
        <taxon>Sphingosinicellaceae</taxon>
        <taxon>Pacificimonas</taxon>
    </lineage>
</organism>
<evidence type="ECO:0000256" key="1">
    <source>
        <dbReference type="SAM" id="MobiDB-lite"/>
    </source>
</evidence>
<gene>
    <name evidence="3" type="ORF">C725_0854</name>
</gene>
<accession>M2U799</accession>
<dbReference type="AlphaFoldDB" id="M2U799"/>
<comment type="caution">
    <text evidence="3">The sequence shown here is derived from an EMBL/GenBank/DDBJ whole genome shotgun (WGS) entry which is preliminary data.</text>
</comment>
<keyword evidence="2" id="KW-0732">Signal</keyword>
<evidence type="ECO:0000256" key="2">
    <source>
        <dbReference type="SAM" id="SignalP"/>
    </source>
</evidence>
<feature type="chain" id="PRO_5004027358" description="Lipoprotein" evidence="2">
    <location>
        <begin position="22"/>
        <end position="181"/>
    </location>
</feature>
<keyword evidence="4" id="KW-1185">Reference proteome</keyword>
<evidence type="ECO:0008006" key="5">
    <source>
        <dbReference type="Google" id="ProtNLM"/>
    </source>
</evidence>
<feature type="signal peptide" evidence="2">
    <location>
        <begin position="1"/>
        <end position="21"/>
    </location>
</feature>
<name>M2U799_9SPHN</name>
<reference evidence="3 4" key="1">
    <citation type="journal article" date="2013" name="Genome Announc.">
        <title>Draft Genome Sequence of Strain JLT2015T, Belonging to the Family Sphingomonadaceae of the Alphaproteobacteria.</title>
        <authorList>
            <person name="Tang K."/>
            <person name="Liu K."/>
            <person name="Li S."/>
            <person name="Jiao N."/>
        </authorList>
    </citation>
    <scope>NUCLEOTIDE SEQUENCE [LARGE SCALE GENOMIC DNA]</scope>
    <source>
        <strain evidence="3 4">JLT2015</strain>
    </source>
</reference>
<dbReference type="PROSITE" id="PS51257">
    <property type="entry name" value="PROKAR_LIPOPROTEIN"/>
    <property type="match status" value="1"/>
</dbReference>